<name>A0A1E5V6E5_9POAL</name>
<comment type="similarity">
    <text evidence="3">Belongs to the RLP family.</text>
</comment>
<dbReference type="AlphaFoldDB" id="A0A1E5V6E5"/>
<keyword evidence="14" id="KW-1185">Reference proteome</keyword>
<dbReference type="Proteomes" id="UP000095767">
    <property type="component" value="Unassembled WGS sequence"/>
</dbReference>
<evidence type="ECO:0000256" key="6">
    <source>
        <dbReference type="ARBA" id="ARBA00022692"/>
    </source>
</evidence>
<dbReference type="STRING" id="888268.A0A1E5V6E5"/>
<comment type="subcellular location">
    <subcellularLocation>
        <location evidence="1">Cell membrane</location>
    </subcellularLocation>
    <subcellularLocation>
        <location evidence="12">Endomembrane system</location>
        <topology evidence="12">Single-pass membrane protein</topology>
    </subcellularLocation>
    <subcellularLocation>
        <location evidence="2">Membrane</location>
        <topology evidence="2">Single-pass type I membrane protein</topology>
    </subcellularLocation>
</comment>
<evidence type="ECO:0000256" key="5">
    <source>
        <dbReference type="ARBA" id="ARBA00022614"/>
    </source>
</evidence>
<evidence type="ECO:0000256" key="10">
    <source>
        <dbReference type="ARBA" id="ARBA00023170"/>
    </source>
</evidence>
<evidence type="ECO:0000256" key="1">
    <source>
        <dbReference type="ARBA" id="ARBA00004236"/>
    </source>
</evidence>
<sequence length="61" mass="6705">LTNLTFLSTLNLSNNQLEGRIPQPRQFGTFQNSSFDGNAGLCGPPLSKQCRTLDTLQVNHT</sequence>
<keyword evidence="4" id="KW-1003">Cell membrane</keyword>
<proteinExistence type="inferred from homology"/>
<dbReference type="OrthoDB" id="994806at2759"/>
<gene>
    <name evidence="13" type="ORF">BAE44_0018244</name>
</gene>
<dbReference type="Gene3D" id="3.80.10.10">
    <property type="entry name" value="Ribonuclease Inhibitor"/>
    <property type="match status" value="1"/>
</dbReference>
<dbReference type="PANTHER" id="PTHR27004">
    <property type="entry name" value="RECEPTOR-LIKE PROTEIN 12 ISOFORM X1"/>
    <property type="match status" value="1"/>
</dbReference>
<evidence type="ECO:0000256" key="7">
    <source>
        <dbReference type="ARBA" id="ARBA00022737"/>
    </source>
</evidence>
<evidence type="ECO:0000313" key="14">
    <source>
        <dbReference type="Proteomes" id="UP000095767"/>
    </source>
</evidence>
<evidence type="ECO:0000256" key="11">
    <source>
        <dbReference type="ARBA" id="ARBA00023180"/>
    </source>
</evidence>
<accession>A0A1E5V6E5</accession>
<organism evidence="13 14">
    <name type="scientific">Dichanthelium oligosanthes</name>
    <dbReference type="NCBI Taxonomy" id="888268"/>
    <lineage>
        <taxon>Eukaryota</taxon>
        <taxon>Viridiplantae</taxon>
        <taxon>Streptophyta</taxon>
        <taxon>Embryophyta</taxon>
        <taxon>Tracheophyta</taxon>
        <taxon>Spermatophyta</taxon>
        <taxon>Magnoliopsida</taxon>
        <taxon>Liliopsida</taxon>
        <taxon>Poales</taxon>
        <taxon>Poaceae</taxon>
        <taxon>PACMAD clade</taxon>
        <taxon>Panicoideae</taxon>
        <taxon>Panicodae</taxon>
        <taxon>Paniceae</taxon>
        <taxon>Dichantheliinae</taxon>
        <taxon>Dichanthelium</taxon>
    </lineage>
</organism>
<keyword evidence="5" id="KW-0433">Leucine-rich repeat</keyword>
<keyword evidence="9" id="KW-0472">Membrane</keyword>
<feature type="non-terminal residue" evidence="13">
    <location>
        <position position="1"/>
    </location>
</feature>
<reference evidence="13 14" key="1">
    <citation type="submission" date="2016-09" db="EMBL/GenBank/DDBJ databases">
        <title>The draft genome of Dichanthelium oligosanthes: A C3 panicoid grass species.</title>
        <authorList>
            <person name="Studer A.J."/>
            <person name="Schnable J.C."/>
            <person name="Brutnell T.P."/>
        </authorList>
    </citation>
    <scope>NUCLEOTIDE SEQUENCE [LARGE SCALE GENOMIC DNA]</scope>
    <source>
        <strain evidence="14">cv. Kellogg 1175</strain>
        <tissue evidence="13">Leaf</tissue>
    </source>
</reference>
<dbReference type="InterPro" id="IPR032675">
    <property type="entry name" value="LRR_dom_sf"/>
</dbReference>
<evidence type="ECO:0000256" key="9">
    <source>
        <dbReference type="ARBA" id="ARBA00023136"/>
    </source>
</evidence>
<keyword evidence="6" id="KW-0812">Transmembrane</keyword>
<evidence type="ECO:0000256" key="3">
    <source>
        <dbReference type="ARBA" id="ARBA00009592"/>
    </source>
</evidence>
<dbReference type="PANTHER" id="PTHR27004:SF459">
    <property type="entry name" value="OS01G0132100 PROTEIN"/>
    <property type="match status" value="1"/>
</dbReference>
<dbReference type="EMBL" id="LWDX02049788">
    <property type="protein sequence ID" value="OEL20740.1"/>
    <property type="molecule type" value="Genomic_DNA"/>
</dbReference>
<evidence type="ECO:0000256" key="4">
    <source>
        <dbReference type="ARBA" id="ARBA00022475"/>
    </source>
</evidence>
<keyword evidence="11" id="KW-0325">Glycoprotein</keyword>
<evidence type="ECO:0000256" key="2">
    <source>
        <dbReference type="ARBA" id="ARBA00004479"/>
    </source>
</evidence>
<evidence type="ECO:0000256" key="12">
    <source>
        <dbReference type="ARBA" id="ARBA00037847"/>
    </source>
</evidence>
<dbReference type="SUPFAM" id="SSF52058">
    <property type="entry name" value="L domain-like"/>
    <property type="match status" value="1"/>
</dbReference>
<evidence type="ECO:0000313" key="13">
    <source>
        <dbReference type="EMBL" id="OEL20740.1"/>
    </source>
</evidence>
<keyword evidence="8" id="KW-1133">Transmembrane helix</keyword>
<protein>
    <submittedName>
        <fullName evidence="13">Uncharacterized protein</fullName>
    </submittedName>
</protein>
<keyword evidence="7" id="KW-0677">Repeat</keyword>
<comment type="caution">
    <text evidence="13">The sequence shown here is derived from an EMBL/GenBank/DDBJ whole genome shotgun (WGS) entry which is preliminary data.</text>
</comment>
<keyword evidence="10" id="KW-0675">Receptor</keyword>
<dbReference type="GO" id="GO:0005886">
    <property type="term" value="C:plasma membrane"/>
    <property type="evidence" value="ECO:0007669"/>
    <property type="project" value="UniProtKB-SubCell"/>
</dbReference>
<evidence type="ECO:0000256" key="8">
    <source>
        <dbReference type="ARBA" id="ARBA00022989"/>
    </source>
</evidence>